<name>A0A8J2LSR7_9HEXA</name>
<keyword evidence="5" id="KW-1185">Reference proteome</keyword>
<feature type="region of interest" description="Disordered" evidence="1">
    <location>
        <begin position="147"/>
        <end position="174"/>
    </location>
</feature>
<dbReference type="InterPro" id="IPR057989">
    <property type="entry name" value="TPR_RPAP1/MINIYO-like"/>
</dbReference>
<dbReference type="PANTHER" id="PTHR21483">
    <property type="entry name" value="RNA POLYMERASE II-ASSOCIATED PROTEIN 1"/>
    <property type="match status" value="1"/>
</dbReference>
<accession>A0A8J2LSR7</accession>
<evidence type="ECO:0000313" key="5">
    <source>
        <dbReference type="Proteomes" id="UP000708208"/>
    </source>
</evidence>
<gene>
    <name evidence="4" type="ORF">AFUS01_LOCUS46480</name>
</gene>
<feature type="domain" description="RPAP1 C-terminal" evidence="2">
    <location>
        <begin position="227"/>
        <end position="293"/>
    </location>
</feature>
<dbReference type="GO" id="GO:0006366">
    <property type="term" value="P:transcription by RNA polymerase II"/>
    <property type="evidence" value="ECO:0007669"/>
    <property type="project" value="InterPro"/>
</dbReference>
<dbReference type="AlphaFoldDB" id="A0A8J2LSR7"/>
<sequence length="1012" mass="114206">MEPDPDVKLEKIRSKFISTSGPVPPKPTPNARQNVSGDSTESTPRPKPKTKSKSIFAQRMAQKAENKKGGSSTRLSSSNVDITAHDKMAMEIQTLMQNIGVISANETVTSGDIIKMRENMMKSMNRSSLEFLKGRGSKKDIQRVKTDSNEKCEPGSMAKISKTESETQARSEPDIGKNVVENLPLSLQVKGVPHMNSLEIPKLEWTMNPDDDFGKGETPTTVPGDIQARFDLNGSLMDPKVSSDSTWLQGLHHHGDEMDKPGYTFEELLIYARSTTVSQRGFALHALAGIFKNSHEGVYDAALSINPLNLLTNVDVISVIRKSLDFDDMVTLDASFACLADVMFPTTEEECYDIVYLFPNAKPFLWHKVTNVNRDVVKDPATRDHQILTMDLLLFFIERSHLLDRIEYLLVDRPERVSQAVEINILRVLIRIARHSPDILLQSSRTLDRVCKIVMTGNWSAISAASGARSSGTDVVKNNPVAISVWLALKTFRVLVESSLENCSLVHSRYDIMPFILTYLATDYRYGLQSSSHAKLVILESFRFWCSSLDLGFGISEFNTIFPVLAINLRHFCDADALKNIVGFDGYYLAHLFHFLRCILHCGERGFEGIPTPTSAWSMVKDMEFFVLTITMNVLQILTANREDWALAVAGKGLEFLTTALKLGQLEHRKSAIMEHVRHLDLSDVTHSLQQHSIILNMSKIRSRYPSNYVSSSAILTSTEFTFHYGCSKCAIKYPSAFSLHSLQSRYDFIPWTVKANRTKVDPSSSRRYSKNPADLKKFLPLVIQETRSCLYFMQFLLLESIFTSSGDLISCYIHITQIFSMGEDVFLEPSIELLLGNILKLLVSLLEATFGKEPKPFTSFKPGPGLEHVATFKDYYGELVKEFESVSYCSNIFSAYLLLPLIPTESRETKLLFWSMQGLQFVRLELNNRLIPPDYLTTEVETDRALLQLYTILLVKTSTINRNNNELLFHVLDYHVTRGLPVEDMQKVMKLIVTICYGNILQDWNNLIPGF</sequence>
<feature type="domain" description="RPAP1/MINIYO-like TPR repeats" evidence="3">
    <location>
        <begin position="785"/>
        <end position="979"/>
    </location>
</feature>
<feature type="compositionally biased region" description="Basic and acidic residues" evidence="1">
    <location>
        <begin position="1"/>
        <end position="13"/>
    </location>
</feature>
<feature type="compositionally biased region" description="Basic and acidic residues" evidence="1">
    <location>
        <begin position="161"/>
        <end position="174"/>
    </location>
</feature>
<dbReference type="OrthoDB" id="348201at2759"/>
<dbReference type="InterPro" id="IPR013929">
    <property type="entry name" value="RPAP1_C"/>
</dbReference>
<evidence type="ECO:0000313" key="4">
    <source>
        <dbReference type="EMBL" id="CAG7837353.1"/>
    </source>
</evidence>
<comment type="caution">
    <text evidence="4">The sequence shown here is derived from an EMBL/GenBank/DDBJ whole genome shotgun (WGS) entry which is preliminary data.</text>
</comment>
<dbReference type="InterPro" id="IPR039913">
    <property type="entry name" value="RPAP1/Rba50"/>
</dbReference>
<dbReference type="EMBL" id="CAJVCH010571375">
    <property type="protein sequence ID" value="CAG7837353.1"/>
    <property type="molecule type" value="Genomic_DNA"/>
</dbReference>
<feature type="compositionally biased region" description="Polar residues" evidence="1">
    <location>
        <begin position="69"/>
        <end position="79"/>
    </location>
</feature>
<evidence type="ECO:0000256" key="1">
    <source>
        <dbReference type="SAM" id="MobiDB-lite"/>
    </source>
</evidence>
<reference evidence="4" key="1">
    <citation type="submission" date="2021-06" db="EMBL/GenBank/DDBJ databases">
        <authorList>
            <person name="Hodson N. C."/>
            <person name="Mongue J. A."/>
            <person name="Jaron S. K."/>
        </authorList>
    </citation>
    <scope>NUCLEOTIDE SEQUENCE</scope>
</reference>
<proteinExistence type="predicted"/>
<dbReference type="PANTHER" id="PTHR21483:SF18">
    <property type="entry name" value="RNA POLYMERASE II-ASSOCIATED PROTEIN 1"/>
    <property type="match status" value="1"/>
</dbReference>
<dbReference type="Proteomes" id="UP000708208">
    <property type="component" value="Unassembled WGS sequence"/>
</dbReference>
<dbReference type="Pfam" id="PF25766">
    <property type="entry name" value="TPR_RPAP1"/>
    <property type="match status" value="1"/>
</dbReference>
<evidence type="ECO:0000259" key="3">
    <source>
        <dbReference type="Pfam" id="PF25766"/>
    </source>
</evidence>
<feature type="region of interest" description="Disordered" evidence="1">
    <location>
        <begin position="1"/>
        <end position="79"/>
    </location>
</feature>
<organism evidence="4 5">
    <name type="scientific">Allacma fusca</name>
    <dbReference type="NCBI Taxonomy" id="39272"/>
    <lineage>
        <taxon>Eukaryota</taxon>
        <taxon>Metazoa</taxon>
        <taxon>Ecdysozoa</taxon>
        <taxon>Arthropoda</taxon>
        <taxon>Hexapoda</taxon>
        <taxon>Collembola</taxon>
        <taxon>Symphypleona</taxon>
        <taxon>Sminthuridae</taxon>
        <taxon>Allacma</taxon>
    </lineage>
</organism>
<evidence type="ECO:0000259" key="2">
    <source>
        <dbReference type="Pfam" id="PF08620"/>
    </source>
</evidence>
<protein>
    <recommendedName>
        <fullName evidence="6">RNA polymerase II-associated protein 1 C-terminal domain-containing protein</fullName>
    </recommendedName>
</protein>
<dbReference type="Pfam" id="PF08620">
    <property type="entry name" value="RPAP1_C"/>
    <property type="match status" value="1"/>
</dbReference>
<evidence type="ECO:0008006" key="6">
    <source>
        <dbReference type="Google" id="ProtNLM"/>
    </source>
</evidence>